<dbReference type="Gene3D" id="3.40.50.2000">
    <property type="entry name" value="Glycogen Phosphorylase B"/>
    <property type="match status" value="2"/>
</dbReference>
<evidence type="ECO:0000256" key="1">
    <source>
        <dbReference type="ARBA" id="ARBA00022676"/>
    </source>
</evidence>
<dbReference type="AlphaFoldDB" id="A0A1Y1QTA3"/>
<dbReference type="PANTHER" id="PTHR30160">
    <property type="entry name" value="TETRAACYLDISACCHARIDE 4'-KINASE-RELATED"/>
    <property type="match status" value="1"/>
</dbReference>
<dbReference type="SUPFAM" id="SSF53756">
    <property type="entry name" value="UDP-Glycosyltransferase/glycogen phosphorylase"/>
    <property type="match status" value="1"/>
</dbReference>
<sequence>MATPTRILIIIRRSNGDVLLASPLLQHLAAHYPGASIELLINDDTLGIAKALQPVQRIHVYSYQWKKLPLGQRLRQQIALIRRLWQRYDLAISLTTTDSSVLYARLFGQQAISAVDTESRKSWWKKHLLTGSYTLDSHQHVVLNNLQALRPLGIPLSTVECQVHYSPQAKAAVLEKLRAQGIERFIIFHPSAQYGYKIYPENLRHQLLAHLHRLGIAIVVTGATTALDQHIKAALPPLARVYDFIGATSLDEYIALSDLALAYVGGDTLNMHIAAAQNKRIFAIFGPTLLPLWSPWSNALQRAATVSQAVQTYGNITVFQAALPCVPCGQAGCNNQHGASECLTQIDPGRIAAAVRDWLTLTQPDRPHDQD</sequence>
<proteinExistence type="predicted"/>
<evidence type="ECO:0000313" key="4">
    <source>
        <dbReference type="Proteomes" id="UP000192491"/>
    </source>
</evidence>
<dbReference type="GO" id="GO:0005829">
    <property type="term" value="C:cytosol"/>
    <property type="evidence" value="ECO:0007669"/>
    <property type="project" value="TreeGrafter"/>
</dbReference>
<dbReference type="Proteomes" id="UP000192491">
    <property type="component" value="Unassembled WGS sequence"/>
</dbReference>
<comment type="caution">
    <text evidence="3">The sequence shown here is derived from an EMBL/GenBank/DDBJ whole genome shotgun (WGS) entry which is preliminary data.</text>
</comment>
<evidence type="ECO:0000313" key="3">
    <source>
        <dbReference type="EMBL" id="OQX13256.1"/>
    </source>
</evidence>
<dbReference type="CDD" id="cd03789">
    <property type="entry name" value="GT9_LPS_heptosyltransferase"/>
    <property type="match status" value="1"/>
</dbReference>
<dbReference type="InterPro" id="IPR051199">
    <property type="entry name" value="LPS_LOS_Heptosyltrfase"/>
</dbReference>
<keyword evidence="1" id="KW-0328">Glycosyltransferase</keyword>
<accession>A0A1Y1QTA3</accession>
<evidence type="ECO:0000256" key="2">
    <source>
        <dbReference type="ARBA" id="ARBA00022679"/>
    </source>
</evidence>
<dbReference type="Pfam" id="PF01075">
    <property type="entry name" value="Glyco_transf_9"/>
    <property type="match status" value="1"/>
</dbReference>
<dbReference type="PANTHER" id="PTHR30160:SF1">
    <property type="entry name" value="LIPOPOLYSACCHARIDE 1,2-N-ACETYLGLUCOSAMINETRANSFERASE-RELATED"/>
    <property type="match status" value="1"/>
</dbReference>
<protein>
    <submittedName>
        <fullName evidence="3">Lipopolysaccharide heptosyltransferase</fullName>
    </submittedName>
</protein>
<dbReference type="EMBL" id="MTEJ01000050">
    <property type="protein sequence ID" value="OQX13256.1"/>
    <property type="molecule type" value="Genomic_DNA"/>
</dbReference>
<keyword evidence="2 3" id="KW-0808">Transferase</keyword>
<reference evidence="3 4" key="1">
    <citation type="submission" date="2017-01" db="EMBL/GenBank/DDBJ databases">
        <title>Novel large sulfur bacteria in the metagenomes of groundwater-fed chemosynthetic microbial mats in the Lake Huron basin.</title>
        <authorList>
            <person name="Sharrar A.M."/>
            <person name="Flood B.E."/>
            <person name="Bailey J.V."/>
            <person name="Jones D.S."/>
            <person name="Biddanda B."/>
            <person name="Ruberg S.A."/>
            <person name="Marcus D.N."/>
            <person name="Dick G.J."/>
        </authorList>
    </citation>
    <scope>NUCLEOTIDE SEQUENCE [LARGE SCALE GENOMIC DNA]</scope>
    <source>
        <strain evidence="3">A8</strain>
    </source>
</reference>
<gene>
    <name evidence="3" type="ORF">BWK73_12785</name>
</gene>
<name>A0A1Y1QTA3_9GAMM</name>
<dbReference type="GO" id="GO:0009244">
    <property type="term" value="P:lipopolysaccharide core region biosynthetic process"/>
    <property type="evidence" value="ECO:0007669"/>
    <property type="project" value="TreeGrafter"/>
</dbReference>
<dbReference type="InterPro" id="IPR002201">
    <property type="entry name" value="Glyco_trans_9"/>
</dbReference>
<dbReference type="GO" id="GO:0008713">
    <property type="term" value="F:ADP-heptose-lipopolysaccharide heptosyltransferase activity"/>
    <property type="evidence" value="ECO:0007669"/>
    <property type="project" value="TreeGrafter"/>
</dbReference>
<organism evidence="3 4">
    <name type="scientific">Thiothrix lacustris</name>
    <dbReference type="NCBI Taxonomy" id="525917"/>
    <lineage>
        <taxon>Bacteria</taxon>
        <taxon>Pseudomonadati</taxon>
        <taxon>Pseudomonadota</taxon>
        <taxon>Gammaproteobacteria</taxon>
        <taxon>Thiotrichales</taxon>
        <taxon>Thiotrichaceae</taxon>
        <taxon>Thiothrix</taxon>
    </lineage>
</organism>